<feature type="binding site" evidence="6">
    <location>
        <position position="199"/>
    </location>
    <ligand>
        <name>molybdate</name>
        <dbReference type="ChEBI" id="CHEBI:36264"/>
    </ligand>
</feature>
<dbReference type="InterPro" id="IPR050682">
    <property type="entry name" value="ModA/WtpA"/>
</dbReference>
<dbReference type="Gene3D" id="3.40.190.10">
    <property type="entry name" value="Periplasmic binding protein-like II"/>
    <property type="match status" value="2"/>
</dbReference>
<feature type="binding site" evidence="6">
    <location>
        <position position="181"/>
    </location>
    <ligand>
        <name>molybdate</name>
        <dbReference type="ChEBI" id="CHEBI:36264"/>
    </ligand>
</feature>
<feature type="binding site" evidence="6">
    <location>
        <position position="42"/>
    </location>
    <ligand>
        <name>molybdate</name>
        <dbReference type="ChEBI" id="CHEBI:36264"/>
    </ligand>
</feature>
<dbReference type="GO" id="GO:0030973">
    <property type="term" value="F:molybdate ion binding"/>
    <property type="evidence" value="ECO:0007669"/>
    <property type="project" value="TreeGrafter"/>
</dbReference>
<evidence type="ECO:0000313" key="9">
    <source>
        <dbReference type="Proteomes" id="UP000198767"/>
    </source>
</evidence>
<dbReference type="GO" id="GO:0015689">
    <property type="term" value="P:molybdate ion transport"/>
    <property type="evidence" value="ECO:0007669"/>
    <property type="project" value="InterPro"/>
</dbReference>
<dbReference type="GO" id="GO:0046872">
    <property type="term" value="F:metal ion binding"/>
    <property type="evidence" value="ECO:0007669"/>
    <property type="project" value="UniProtKB-KW"/>
</dbReference>
<feature type="chain" id="PRO_5011643130" evidence="7">
    <location>
        <begin position="33"/>
        <end position="268"/>
    </location>
</feature>
<evidence type="ECO:0000256" key="3">
    <source>
        <dbReference type="ARBA" id="ARBA00022723"/>
    </source>
</evidence>
<evidence type="ECO:0000256" key="5">
    <source>
        <dbReference type="ARBA" id="ARBA00062515"/>
    </source>
</evidence>
<dbReference type="AlphaFoldDB" id="A0A1G5PIQ2"/>
<keyword evidence="3 6" id="KW-0479">Metal-binding</keyword>
<dbReference type="Proteomes" id="UP000198767">
    <property type="component" value="Unassembled WGS sequence"/>
</dbReference>
<dbReference type="STRING" id="1156985.SAMN04488118_10163"/>
<dbReference type="GO" id="GO:0030288">
    <property type="term" value="C:outer membrane-bounded periplasmic space"/>
    <property type="evidence" value="ECO:0007669"/>
    <property type="project" value="TreeGrafter"/>
</dbReference>
<keyword evidence="4 7" id="KW-0732">Signal</keyword>
<dbReference type="InterPro" id="IPR005950">
    <property type="entry name" value="ModA"/>
</dbReference>
<feature type="binding site" evidence="6">
    <location>
        <position position="154"/>
    </location>
    <ligand>
        <name>molybdate</name>
        <dbReference type="ChEBI" id="CHEBI:36264"/>
    </ligand>
</feature>
<comment type="similarity">
    <text evidence="1">Belongs to the bacterial solute-binding protein ModA family.</text>
</comment>
<dbReference type="FunFam" id="3.40.190.10:FF:000035">
    <property type="entry name" value="Molybdate ABC transporter substrate-binding protein"/>
    <property type="match status" value="1"/>
</dbReference>
<evidence type="ECO:0000256" key="2">
    <source>
        <dbReference type="ARBA" id="ARBA00022505"/>
    </source>
</evidence>
<dbReference type="GO" id="GO:1901359">
    <property type="term" value="F:tungstate binding"/>
    <property type="evidence" value="ECO:0007669"/>
    <property type="project" value="UniProtKB-ARBA"/>
</dbReference>
<dbReference type="NCBIfam" id="TIGR01256">
    <property type="entry name" value="modA"/>
    <property type="match status" value="1"/>
</dbReference>
<keyword evidence="2 6" id="KW-0500">Molybdenum</keyword>
<dbReference type="EMBL" id="FMWG01000001">
    <property type="protein sequence ID" value="SCZ49393.1"/>
    <property type="molecule type" value="Genomic_DNA"/>
</dbReference>
<dbReference type="RefSeq" id="WP_232716351.1">
    <property type="nucleotide sequence ID" value="NZ_CANMPF010000002.1"/>
</dbReference>
<dbReference type="SUPFAM" id="SSF53850">
    <property type="entry name" value="Periplasmic binding protein-like II"/>
    <property type="match status" value="1"/>
</dbReference>
<comment type="subunit">
    <text evidence="5">The complex is composed of two ATP-binding proteins (ModC), two transmembrane proteins (ModB) and a solute-binding protein (ModA).</text>
</comment>
<evidence type="ECO:0000256" key="4">
    <source>
        <dbReference type="ARBA" id="ARBA00022729"/>
    </source>
</evidence>
<dbReference type="PANTHER" id="PTHR30632:SF17">
    <property type="entry name" value="MOLYBDATE-BINDING PROTEIN MODA"/>
    <property type="match status" value="1"/>
</dbReference>
<evidence type="ECO:0000313" key="8">
    <source>
        <dbReference type="EMBL" id="SCZ49393.1"/>
    </source>
</evidence>
<accession>A0A1G5PIQ2</accession>
<dbReference type="PANTHER" id="PTHR30632">
    <property type="entry name" value="MOLYBDATE-BINDING PERIPLASMIC PROTEIN"/>
    <property type="match status" value="1"/>
</dbReference>
<protein>
    <submittedName>
        <fullName evidence="8">Molybdate transport system substrate-binding protein</fullName>
    </submittedName>
</protein>
<reference evidence="8 9" key="1">
    <citation type="submission" date="2016-10" db="EMBL/GenBank/DDBJ databases">
        <authorList>
            <person name="de Groot N.N."/>
        </authorList>
    </citation>
    <scope>NUCLEOTIDE SEQUENCE [LARGE SCALE GENOMIC DNA]</scope>
    <source>
        <strain evidence="8 9">U95</strain>
    </source>
</reference>
<feature type="binding site" evidence="6">
    <location>
        <position position="69"/>
    </location>
    <ligand>
        <name>molybdate</name>
        <dbReference type="ChEBI" id="CHEBI:36264"/>
    </ligand>
</feature>
<evidence type="ECO:0000256" key="7">
    <source>
        <dbReference type="SAM" id="SignalP"/>
    </source>
</evidence>
<dbReference type="PIRSF" id="PIRSF004846">
    <property type="entry name" value="ModA"/>
    <property type="match status" value="1"/>
</dbReference>
<evidence type="ECO:0000256" key="6">
    <source>
        <dbReference type="PIRSR" id="PIRSR004846-1"/>
    </source>
</evidence>
<name>A0A1G5PIQ2_9RHOB</name>
<dbReference type="Pfam" id="PF13531">
    <property type="entry name" value="SBP_bac_11"/>
    <property type="match status" value="1"/>
</dbReference>
<proteinExistence type="inferred from homology"/>
<keyword evidence="9" id="KW-1185">Reference proteome</keyword>
<evidence type="ECO:0000256" key="1">
    <source>
        <dbReference type="ARBA" id="ARBA00009175"/>
    </source>
</evidence>
<feature type="signal peptide" evidence="7">
    <location>
        <begin position="1"/>
        <end position="32"/>
    </location>
</feature>
<gene>
    <name evidence="8" type="ORF">SAMN04488118_10163</name>
</gene>
<organism evidence="8 9">
    <name type="scientific">Epibacterium ulvae</name>
    <dbReference type="NCBI Taxonomy" id="1156985"/>
    <lineage>
        <taxon>Bacteria</taxon>
        <taxon>Pseudomonadati</taxon>
        <taxon>Pseudomonadota</taxon>
        <taxon>Alphaproteobacteria</taxon>
        <taxon>Rhodobacterales</taxon>
        <taxon>Roseobacteraceae</taxon>
        <taxon>Epibacterium</taxon>
    </lineage>
</organism>
<sequence>MRSDSKDQFWLKHTLCSVLISALLILGTSARAQTSTVFAAASLKGALDEIVATYEEATDHRIILSFAGSSVLARQILFGAPADVFISANAKWMDYLEIEGLVARSSRVEIAANRLALVTSDLTLRGDIDLGVGHFDLIEKADKIAVGLVEAVPAGQYAKQALNAFGLWAALETQLVQLDNVRSALALVSLGEARFGIVYSSDLRASDHVALVGLFPENSHTAIRYPAAALGVHPSEAALEFLHYLQSKPAQSIFKAHGFVDLKSVTKP</sequence>